<dbReference type="EMBL" id="LGUB01000462">
    <property type="protein sequence ID" value="KRH93159.1"/>
    <property type="molecule type" value="Genomic_DNA"/>
</dbReference>
<dbReference type="InterPro" id="IPR011765">
    <property type="entry name" value="Pept_M16_N"/>
</dbReference>
<evidence type="ECO:0000259" key="7">
    <source>
        <dbReference type="Pfam" id="PF00675"/>
    </source>
</evidence>
<dbReference type="OrthoDB" id="952271at2759"/>
<keyword evidence="9" id="KW-1185">Reference proteome</keyword>
<dbReference type="GO" id="GO:0008237">
    <property type="term" value="F:metallopeptidase activity"/>
    <property type="evidence" value="ECO:0007669"/>
    <property type="project" value="UniProtKB-KW"/>
</dbReference>
<name>A0A0R0M294_9MICR</name>
<dbReference type="AlphaFoldDB" id="A0A0R0M294"/>
<keyword evidence="2" id="KW-0645">Protease</keyword>
<keyword evidence="4" id="KW-0378">Hydrolase</keyword>
<evidence type="ECO:0000256" key="1">
    <source>
        <dbReference type="ARBA" id="ARBA00007261"/>
    </source>
</evidence>
<dbReference type="InterPro" id="IPR050626">
    <property type="entry name" value="Peptidase_M16"/>
</dbReference>
<keyword evidence="3" id="KW-0479">Metal-binding</keyword>
<dbReference type="InterPro" id="IPR011249">
    <property type="entry name" value="Metalloenz_LuxS/M16"/>
</dbReference>
<feature type="non-terminal residue" evidence="8">
    <location>
        <position position="373"/>
    </location>
</feature>
<dbReference type="Gene3D" id="3.30.830.10">
    <property type="entry name" value="Metalloenzyme, LuxS/M16 peptidase-like"/>
    <property type="match status" value="1"/>
</dbReference>
<dbReference type="PANTHER" id="PTHR43690:SF18">
    <property type="entry name" value="INSULIN-DEGRADING ENZYME-RELATED"/>
    <property type="match status" value="1"/>
</dbReference>
<reference evidence="8 9" key="1">
    <citation type="submission" date="2015-07" db="EMBL/GenBank/DDBJ databases">
        <title>The genome of Pseudoloma neurophilia, a relevant intracellular parasite of the zebrafish.</title>
        <authorList>
            <person name="Ndikumana S."/>
            <person name="Pelin A."/>
            <person name="Sanders J."/>
            <person name="Corradi N."/>
        </authorList>
    </citation>
    <scope>NUCLEOTIDE SEQUENCE [LARGE SCALE GENOMIC DNA]</scope>
    <source>
        <strain evidence="8 9">MK1</strain>
    </source>
</reference>
<feature type="domain" description="Peptidase M16 N-terminal" evidence="7">
    <location>
        <begin position="62"/>
        <end position="172"/>
    </location>
</feature>
<organism evidence="8 9">
    <name type="scientific">Pseudoloma neurophilia</name>
    <dbReference type="NCBI Taxonomy" id="146866"/>
    <lineage>
        <taxon>Eukaryota</taxon>
        <taxon>Fungi</taxon>
        <taxon>Fungi incertae sedis</taxon>
        <taxon>Microsporidia</taxon>
        <taxon>Pseudoloma</taxon>
    </lineage>
</organism>
<dbReference type="GO" id="GO:0046872">
    <property type="term" value="F:metal ion binding"/>
    <property type="evidence" value="ECO:0007669"/>
    <property type="project" value="UniProtKB-KW"/>
</dbReference>
<evidence type="ECO:0000256" key="3">
    <source>
        <dbReference type="ARBA" id="ARBA00022723"/>
    </source>
</evidence>
<accession>A0A0R0M294</accession>
<sequence>MKITIKRLLVFQALGFILFTFKNTYDIIKKRISVNMLGKKPPLYESNYHFFVVGNLKCLFVKNDKITKSYVSMGVDCGSELDKVPGLAHLLEHLVFITPEDKNDRNEFGNFLNTHNGHSNAFTSDHMTVYHYEIDTPGLEKSLQLFSHFFRNPMIEEKTIESEINNVDSEFQMGKGHDDYRIWRLQEILAGKKFSTGNKNTFGTDYKKLQTILRNFHAKYYKKMAFVIQSNLELIEIKRLTEKFFALPLDVLTQPERKCLYCEDKSRQKKLLQVDKFVKMKGTSQKKSIHIIIPLISEYKLPYNIYEPIKYFLDKKDHTSLQAALKRKNLVISMVCNIIKRGDRNILFLEMAVNDTSKYYEILEMARDYIKRF</sequence>
<keyword evidence="5" id="KW-0862">Zinc</keyword>
<protein>
    <submittedName>
        <fullName evidence="8">N-arginine dibasic convertase NRD1, Zn2+-dependent endopeptidase, insulinase superfamily</fullName>
    </submittedName>
</protein>
<evidence type="ECO:0000256" key="2">
    <source>
        <dbReference type="ARBA" id="ARBA00022670"/>
    </source>
</evidence>
<dbReference type="GO" id="GO:0006508">
    <property type="term" value="P:proteolysis"/>
    <property type="evidence" value="ECO:0007669"/>
    <property type="project" value="UniProtKB-KW"/>
</dbReference>
<evidence type="ECO:0000256" key="6">
    <source>
        <dbReference type="ARBA" id="ARBA00023049"/>
    </source>
</evidence>
<comment type="caution">
    <text evidence="8">The sequence shown here is derived from an EMBL/GenBank/DDBJ whole genome shotgun (WGS) entry which is preliminary data.</text>
</comment>
<dbReference type="VEuPathDB" id="MicrosporidiaDB:M153_13950001744"/>
<evidence type="ECO:0000256" key="5">
    <source>
        <dbReference type="ARBA" id="ARBA00022833"/>
    </source>
</evidence>
<dbReference type="PANTHER" id="PTHR43690">
    <property type="entry name" value="NARDILYSIN"/>
    <property type="match status" value="1"/>
</dbReference>
<dbReference type="Proteomes" id="UP000051530">
    <property type="component" value="Unassembled WGS sequence"/>
</dbReference>
<comment type="similarity">
    <text evidence="1">Belongs to the peptidase M16 family.</text>
</comment>
<evidence type="ECO:0000313" key="8">
    <source>
        <dbReference type="EMBL" id="KRH93159.1"/>
    </source>
</evidence>
<gene>
    <name evidence="8" type="ORF">M153_13950001744</name>
</gene>
<evidence type="ECO:0000313" key="9">
    <source>
        <dbReference type="Proteomes" id="UP000051530"/>
    </source>
</evidence>
<proteinExistence type="inferred from homology"/>
<dbReference type="Pfam" id="PF00675">
    <property type="entry name" value="Peptidase_M16"/>
    <property type="match status" value="1"/>
</dbReference>
<evidence type="ECO:0000256" key="4">
    <source>
        <dbReference type="ARBA" id="ARBA00022801"/>
    </source>
</evidence>
<keyword evidence="6" id="KW-0482">Metalloprotease</keyword>
<dbReference type="SUPFAM" id="SSF63411">
    <property type="entry name" value="LuxS/MPP-like metallohydrolase"/>
    <property type="match status" value="1"/>
</dbReference>